<keyword evidence="3" id="KW-0418">Kinase</keyword>
<dbReference type="EMBL" id="MBLM01000047">
    <property type="protein sequence ID" value="OHV42356.1"/>
    <property type="molecule type" value="Genomic_DNA"/>
</dbReference>
<reference evidence="8" key="1">
    <citation type="submission" date="2016-07" db="EMBL/GenBank/DDBJ databases">
        <title>Sequence Frankia sp. strain CcI1.17.</title>
        <authorList>
            <person name="Ghodhbane-Gtari F."/>
            <person name="Swanson E."/>
            <person name="Gueddou A."/>
            <person name="Morris K."/>
            <person name="Hezbri K."/>
            <person name="Ktari A."/>
            <person name="Nouioui I."/>
            <person name="Abebe-Akele F."/>
            <person name="Simpson S."/>
            <person name="Thomas K."/>
            <person name="Gtari M."/>
            <person name="Tisa L.S."/>
            <person name="Hurst S."/>
        </authorList>
    </citation>
    <scope>NUCLEOTIDE SEQUENCE [LARGE SCALE GENOMIC DNA]</scope>
    <source>
        <strain evidence="8">Cc1.17</strain>
    </source>
</reference>
<evidence type="ECO:0000256" key="5">
    <source>
        <dbReference type="SAM" id="MobiDB-lite"/>
    </source>
</evidence>
<protein>
    <recommendedName>
        <fullName evidence="6">Protein kinase domain-containing protein</fullName>
    </recommendedName>
</protein>
<feature type="region of interest" description="Disordered" evidence="5">
    <location>
        <begin position="332"/>
        <end position="355"/>
    </location>
</feature>
<keyword evidence="1" id="KW-0808">Transferase</keyword>
<dbReference type="PANTHER" id="PTHR43289">
    <property type="entry name" value="MITOGEN-ACTIVATED PROTEIN KINASE KINASE KINASE 20-RELATED"/>
    <property type="match status" value="1"/>
</dbReference>
<accession>A0A1S1R8T9</accession>
<feature type="region of interest" description="Disordered" evidence="5">
    <location>
        <begin position="415"/>
        <end position="474"/>
    </location>
</feature>
<evidence type="ECO:0000256" key="4">
    <source>
        <dbReference type="ARBA" id="ARBA00022840"/>
    </source>
</evidence>
<keyword evidence="8" id="KW-1185">Reference proteome</keyword>
<dbReference type="SMART" id="SM00220">
    <property type="entry name" value="S_TKc"/>
    <property type="match status" value="1"/>
</dbReference>
<dbReference type="Gene3D" id="1.10.510.10">
    <property type="entry name" value="Transferase(Phosphotransferase) domain 1"/>
    <property type="match status" value="1"/>
</dbReference>
<evidence type="ECO:0000256" key="1">
    <source>
        <dbReference type="ARBA" id="ARBA00022679"/>
    </source>
</evidence>
<dbReference type="PROSITE" id="PS50011">
    <property type="entry name" value="PROTEIN_KINASE_DOM"/>
    <property type="match status" value="1"/>
</dbReference>
<dbReference type="PROSITE" id="PS00108">
    <property type="entry name" value="PROTEIN_KINASE_ST"/>
    <property type="match status" value="1"/>
</dbReference>
<dbReference type="InterPro" id="IPR011009">
    <property type="entry name" value="Kinase-like_dom_sf"/>
</dbReference>
<keyword evidence="2" id="KW-0547">Nucleotide-binding</keyword>
<proteinExistence type="predicted"/>
<evidence type="ECO:0000259" key="6">
    <source>
        <dbReference type="PROSITE" id="PS50011"/>
    </source>
</evidence>
<dbReference type="Proteomes" id="UP000179627">
    <property type="component" value="Unassembled WGS sequence"/>
</dbReference>
<dbReference type="SUPFAM" id="SSF56112">
    <property type="entry name" value="Protein kinase-like (PK-like)"/>
    <property type="match status" value="1"/>
</dbReference>
<dbReference type="OrthoDB" id="9762169at2"/>
<feature type="compositionally biased region" description="Low complexity" evidence="5">
    <location>
        <begin position="332"/>
        <end position="348"/>
    </location>
</feature>
<dbReference type="CDD" id="cd14014">
    <property type="entry name" value="STKc_PknB_like"/>
    <property type="match status" value="1"/>
</dbReference>
<feature type="compositionally biased region" description="Low complexity" evidence="5">
    <location>
        <begin position="441"/>
        <end position="457"/>
    </location>
</feature>
<evidence type="ECO:0000256" key="2">
    <source>
        <dbReference type="ARBA" id="ARBA00022741"/>
    </source>
</evidence>
<dbReference type="AlphaFoldDB" id="A0A1S1R8T9"/>
<keyword evidence="4" id="KW-0067">ATP-binding</keyword>
<evidence type="ECO:0000313" key="8">
    <source>
        <dbReference type="Proteomes" id="UP000179627"/>
    </source>
</evidence>
<feature type="domain" description="Protein kinase" evidence="6">
    <location>
        <begin position="17"/>
        <end position="266"/>
    </location>
</feature>
<evidence type="ECO:0000256" key="3">
    <source>
        <dbReference type="ARBA" id="ARBA00022777"/>
    </source>
</evidence>
<dbReference type="Pfam" id="PF00069">
    <property type="entry name" value="Pkinase"/>
    <property type="match status" value="1"/>
</dbReference>
<gene>
    <name evidence="7" type="ORF">CC117_12400</name>
</gene>
<dbReference type="PANTHER" id="PTHR43289:SF34">
    <property type="entry name" value="SERINE_THREONINE-PROTEIN KINASE YBDM-RELATED"/>
    <property type="match status" value="1"/>
</dbReference>
<dbReference type="InterPro" id="IPR008271">
    <property type="entry name" value="Ser/Thr_kinase_AS"/>
</dbReference>
<dbReference type="InterPro" id="IPR000719">
    <property type="entry name" value="Prot_kinase_dom"/>
</dbReference>
<dbReference type="GO" id="GO:0005524">
    <property type="term" value="F:ATP binding"/>
    <property type="evidence" value="ECO:0007669"/>
    <property type="project" value="UniProtKB-KW"/>
</dbReference>
<name>A0A1S1R8T9_9ACTN</name>
<comment type="caution">
    <text evidence="7">The sequence shown here is derived from an EMBL/GenBank/DDBJ whole genome shotgun (WGS) entry which is preliminary data.</text>
</comment>
<dbReference type="GO" id="GO:0004674">
    <property type="term" value="F:protein serine/threonine kinase activity"/>
    <property type="evidence" value="ECO:0007669"/>
    <property type="project" value="TreeGrafter"/>
</dbReference>
<evidence type="ECO:0000313" key="7">
    <source>
        <dbReference type="EMBL" id="OHV42356.1"/>
    </source>
</evidence>
<sequence>MPVKPLRAGDPLVVGPYRLAARLGSGGMGVVYLGVDSGGRQGAVKVLRDEFLDDEGFRRRFTREAAAIAAIDSPRVARLLAAEPDGDPPWIATEYVHGPTLLRAVADDGPTSPDALRTLATGLAEALRAIHDADVVHRDLKPSNVILAGDGPKVIDFGIAAGLPGTMTASGVVLGSVGYMAPELISGDVRPGPAADVYCWALTVAYAASGRAPFGDGPLQALVLRTVRGDADIDGVPPDLRPVVTTALRTSPERRPDAAALLHWLASGTAPDGLDLEADPAPGLDVDAGLDADPVGSVRAPAGAGAGRVRSGSARRREPALEFLDVAAATRTATAAPDETDAATPSLSSRRRRSAVVGRRLVPAAGVVAIVAAAAGMGVGGPGDVLGDALGMARSGPAAGPNDLWQDVADGAATAMMPPADRGDRGRSGVEIPPQLPPTPEQLTAPAEQPVTATAPAAPAPRHRPVRLTRNGTGPGLDVDLPRVEIGEILAGWRPALPDVQVGLDDLAVLGGAGGWRASGAGEQTCPLDRTALRAIAARAGQAPPAGRSSHAAGCTAATVAVVEAPTMPLPNLRATVGAGHPLAAFSDLPAVPVLGDLAGARPVTLPDLSRRRGH</sequence>
<dbReference type="Gene3D" id="3.30.200.20">
    <property type="entry name" value="Phosphorylase Kinase, domain 1"/>
    <property type="match status" value="1"/>
</dbReference>
<organism evidence="7 8">
    <name type="scientific">Parafrankia colletiae</name>
    <dbReference type="NCBI Taxonomy" id="573497"/>
    <lineage>
        <taxon>Bacteria</taxon>
        <taxon>Bacillati</taxon>
        <taxon>Actinomycetota</taxon>
        <taxon>Actinomycetes</taxon>
        <taxon>Frankiales</taxon>
        <taxon>Frankiaceae</taxon>
        <taxon>Parafrankia</taxon>
    </lineage>
</organism>